<dbReference type="AlphaFoldDB" id="A0A132NZM7"/>
<gene>
    <name evidence="3" type="ORF">QR46_0502</name>
</gene>
<keyword evidence="3" id="KW-0418">Kinase</keyword>
<evidence type="ECO:0000313" key="3">
    <source>
        <dbReference type="EMBL" id="KWX15517.1"/>
    </source>
</evidence>
<protein>
    <submittedName>
        <fullName evidence="3">Kinase/ NEK</fullName>
    </submittedName>
</protein>
<dbReference type="OrthoDB" id="194358at2759"/>
<dbReference type="Pfam" id="PF12796">
    <property type="entry name" value="Ank_2"/>
    <property type="match status" value="2"/>
</dbReference>
<dbReference type="EMBL" id="JXTI01000007">
    <property type="protein sequence ID" value="KWX15517.1"/>
    <property type="molecule type" value="Genomic_DNA"/>
</dbReference>
<dbReference type="GO" id="GO:0004672">
    <property type="term" value="F:protein kinase activity"/>
    <property type="evidence" value="ECO:0007669"/>
    <property type="project" value="InterPro"/>
</dbReference>
<dbReference type="PANTHER" id="PTHR24120">
    <property type="entry name" value="GH07239P"/>
    <property type="match status" value="1"/>
</dbReference>
<evidence type="ECO:0000256" key="1">
    <source>
        <dbReference type="SAM" id="MobiDB-lite"/>
    </source>
</evidence>
<dbReference type="Pfam" id="PF00023">
    <property type="entry name" value="Ank"/>
    <property type="match status" value="1"/>
</dbReference>
<dbReference type="PROSITE" id="PS50011">
    <property type="entry name" value="PROTEIN_KINASE_DOM"/>
    <property type="match status" value="1"/>
</dbReference>
<name>A0A132NZM7_GIAIN</name>
<evidence type="ECO:0000313" key="4">
    <source>
        <dbReference type="Proteomes" id="UP000070089"/>
    </source>
</evidence>
<proteinExistence type="predicted"/>
<dbReference type="VEuPathDB" id="GiardiaDB:QR46_0502"/>
<dbReference type="Pfam" id="PF00069">
    <property type="entry name" value="Pkinase"/>
    <property type="match status" value="1"/>
</dbReference>
<organism evidence="3 4">
    <name type="scientific">Giardia duodenalis assemblage B</name>
    <dbReference type="NCBI Taxonomy" id="1394984"/>
    <lineage>
        <taxon>Eukaryota</taxon>
        <taxon>Metamonada</taxon>
        <taxon>Diplomonadida</taxon>
        <taxon>Hexamitidae</taxon>
        <taxon>Giardiinae</taxon>
        <taxon>Giardia</taxon>
    </lineage>
</organism>
<dbReference type="SUPFAM" id="SSF56112">
    <property type="entry name" value="Protein kinase-like (PK-like)"/>
    <property type="match status" value="1"/>
</dbReference>
<comment type="caution">
    <text evidence="3">The sequence shown here is derived from an EMBL/GenBank/DDBJ whole genome shotgun (WGS) entry which is preliminary data.</text>
</comment>
<dbReference type="InterPro" id="IPR011009">
    <property type="entry name" value="Kinase-like_dom_sf"/>
</dbReference>
<feature type="domain" description="Protein kinase" evidence="2">
    <location>
        <begin position="10"/>
        <end position="306"/>
    </location>
</feature>
<dbReference type="Proteomes" id="UP000070089">
    <property type="component" value="Unassembled WGS sequence"/>
</dbReference>
<evidence type="ECO:0000259" key="2">
    <source>
        <dbReference type="PROSITE" id="PS50011"/>
    </source>
</evidence>
<dbReference type="Gene3D" id="1.10.510.10">
    <property type="entry name" value="Transferase(Phosphotransferase) domain 1"/>
    <property type="match status" value="1"/>
</dbReference>
<accession>A0A132NZM7</accession>
<dbReference type="SUPFAM" id="SSF48403">
    <property type="entry name" value="Ankyrin repeat"/>
    <property type="match status" value="1"/>
</dbReference>
<dbReference type="InterPro" id="IPR002110">
    <property type="entry name" value="Ankyrin_rpt"/>
</dbReference>
<feature type="region of interest" description="Disordered" evidence="1">
    <location>
        <begin position="387"/>
        <end position="440"/>
    </location>
</feature>
<dbReference type="GO" id="GO:0005524">
    <property type="term" value="F:ATP binding"/>
    <property type="evidence" value="ECO:0007669"/>
    <property type="project" value="InterPro"/>
</dbReference>
<dbReference type="InterPro" id="IPR036770">
    <property type="entry name" value="Ankyrin_rpt-contain_sf"/>
</dbReference>
<dbReference type="SMART" id="SM00220">
    <property type="entry name" value="S_TKc"/>
    <property type="match status" value="1"/>
</dbReference>
<reference evidence="3 4" key="1">
    <citation type="journal article" date="2015" name="Mol. Biochem. Parasitol.">
        <title>Identification of polymorphic genes for use in assemblage B genotyping assays through comparative genomics of multiple assemblage B Giardia duodenalis isolates.</title>
        <authorList>
            <person name="Wielinga C."/>
            <person name="Thompson R.C."/>
            <person name="Monis P."/>
            <person name="Ryan U."/>
        </authorList>
    </citation>
    <scope>NUCLEOTIDE SEQUENCE [LARGE SCALE GENOMIC DNA]</scope>
    <source>
        <strain evidence="3 4">BAH15c1</strain>
    </source>
</reference>
<sequence>MHTEYTPHGYLLGKLVKQHHALDIYEAIRTHDNHPVCINRIKRDELKTMELVDMELSIRHLPFVINPYITKCFSVQRHNGSSSSYVITDRPSTETLVNLIASARSQGEHLSEAKIWYIFTQLLYALASIHDPIENQRLKNDSPPVHMDIRPSSICVTRDGNYLLSVFSPNKFLCQPSTEPVSSYDYMLLNPKPSEDGQHEPQQAIYTAPEWFLTGEYTAASDIWSLGALLYELCTFKPLFVVPSGMDKRDTAALLQSIAAERRPIPQEYTDILRCTIYYMLNINPSNRPLLSDLFEMRQVVDMLYMMNKTPPETFLSMPSPSSNPFISRMKTIERLCDTPETRMSPDVLMDIMDLATPSSFLVANYEPKSANAATCKLRNRSDNFEEAQAPDDNQLPIPTAPSNPLKLTLPEAGVQGATPPKGPTPIIKDASASSRANPYDDKTLSISELNPDKANSLILAVEVKDVEKIMQLIPTHAGRATLDGRTALMVAAEQEMIDVVRLLAPKEAKMALKAPRIFEGETALMQVARRGLISAVTALAPYEAKCVRRDGQTALMIAAQAQKKNVVDVLIHFEHGLTDEDGWTALKIASNFGYLDIVESLVSFEAGIADDTCETALMVAANKGFLDIVKSLQPAEIKMQTTEGQTALMCAVHKGHASICELLAPEEAKLKKVDGTTALMCAAYANSLECVRLLLPMEEGMQTNSLYPKGAGYTALLLAIEQRAYSAAEYILANSPLERKKSVVLSSDGSKTWIELAKELESPEALALIANYSSEQTV</sequence>
<dbReference type="Gene3D" id="3.30.200.20">
    <property type="entry name" value="Phosphorylase Kinase, domain 1"/>
    <property type="match status" value="1"/>
</dbReference>
<dbReference type="SMART" id="SM00248">
    <property type="entry name" value="ANK"/>
    <property type="match status" value="8"/>
</dbReference>
<dbReference type="Gene3D" id="1.25.40.20">
    <property type="entry name" value="Ankyrin repeat-containing domain"/>
    <property type="match status" value="3"/>
</dbReference>
<keyword evidence="3" id="KW-0808">Transferase</keyword>
<dbReference type="InterPro" id="IPR000719">
    <property type="entry name" value="Prot_kinase_dom"/>
</dbReference>
<dbReference type="PANTHER" id="PTHR24120:SF4">
    <property type="entry name" value="GH07239P"/>
    <property type="match status" value="1"/>
</dbReference>